<dbReference type="InterPro" id="IPR016181">
    <property type="entry name" value="Acyl_CoA_acyltransferase"/>
</dbReference>
<dbReference type="AlphaFoldDB" id="S5AFW7"/>
<dbReference type="SUPFAM" id="SSF55729">
    <property type="entry name" value="Acyl-CoA N-acyltransferases (Nat)"/>
    <property type="match status" value="1"/>
</dbReference>
<evidence type="ECO:0000259" key="1">
    <source>
        <dbReference type="Pfam" id="PF13480"/>
    </source>
</evidence>
<organism evidence="2 3">
    <name type="scientific">Alteromonas mediterranea 615</name>
    <dbReference type="NCBI Taxonomy" id="1300253"/>
    <lineage>
        <taxon>Bacteria</taxon>
        <taxon>Pseudomonadati</taxon>
        <taxon>Pseudomonadota</taxon>
        <taxon>Gammaproteobacteria</taxon>
        <taxon>Alteromonadales</taxon>
        <taxon>Alteromonadaceae</taxon>
        <taxon>Alteromonas/Salinimonas group</taxon>
        <taxon>Alteromonas</taxon>
    </lineage>
</organism>
<reference evidence="2 3" key="1">
    <citation type="journal article" date="2013" name="Genome Biol. Evol.">
        <title>Genomic Diversity of "Deep Ecotype" Alteromonas macleodii Isolates: Evidence for Pan-Mediterranean Clonal Frames.</title>
        <authorList>
            <person name="Lopez-Perez M."/>
            <person name="Gonzaga A."/>
            <person name="Rodriguez-Valera F."/>
        </authorList>
    </citation>
    <scope>NUCLEOTIDE SEQUENCE [LARGE SCALE GENOMIC DNA]</scope>
    <source>
        <strain evidence="3">'English Channel 615'</strain>
    </source>
</reference>
<dbReference type="Pfam" id="PF13480">
    <property type="entry name" value="Acetyltransf_6"/>
    <property type="match status" value="1"/>
</dbReference>
<dbReference type="HOGENOM" id="CLU_046277_4_0_6"/>
<evidence type="ECO:0000313" key="2">
    <source>
        <dbReference type="EMBL" id="AGP78705.1"/>
    </source>
</evidence>
<dbReference type="EMBL" id="CP004846">
    <property type="protein sequence ID" value="AGP78705.1"/>
    <property type="molecule type" value="Genomic_DNA"/>
</dbReference>
<dbReference type="Proteomes" id="UP000014909">
    <property type="component" value="Chromosome"/>
</dbReference>
<accession>S5AFW7</accession>
<dbReference type="KEGG" id="amh:I633_14525"/>
<dbReference type="InterPro" id="IPR038740">
    <property type="entry name" value="BioF2-like_GNAT_dom"/>
</dbReference>
<feature type="domain" description="BioF2-like acetyltransferase" evidence="1">
    <location>
        <begin position="190"/>
        <end position="332"/>
    </location>
</feature>
<sequence>MSETVPSSEIIVKSHKVYSTTQLLLLENKWTTLFNRADSEFFLSWRWIASFAHNALDNGYTLHLTEAIHCDETVGLGFFVKTQETRNILFRYTQLYLHKTGNDALDKSWIEYNDFVLDARAPKAIRAAMWSFVVTHFSDVDEFILGVSEKSVCDETNAIFKRFLVRDYLHSIGYKLPISADGDTKYKSAQTRSQIRRSNKLIEQMGITFTVSNDTEAYLSALAKLQPIHKNTWEKESGFYTDTFVRHMTLLAKYSDSTQLISAELSDAERTVAVLIGFVHKDTFYYYLSANEKSTNNKIKYGLSLHHFVIQWCSQQGLKYYDFLAGDYRYKRSFTDNILQFSYLFFQRPSLKTKLEHWLRGIKKRLSSKE</sequence>
<gene>
    <name evidence="2" type="ORF">I633_14525</name>
</gene>
<dbReference type="PATRIC" id="fig|1300253.3.peg.3031"/>
<dbReference type="BioCyc" id="AMAC1300253:G12YX-2337-MONOMER"/>
<proteinExistence type="predicted"/>
<dbReference type="Gene3D" id="3.40.630.30">
    <property type="match status" value="1"/>
</dbReference>
<evidence type="ECO:0000313" key="3">
    <source>
        <dbReference type="Proteomes" id="UP000014909"/>
    </source>
</evidence>
<protein>
    <submittedName>
        <fullName evidence="2">Cellulose biosynthesis CelD-like protein</fullName>
    </submittedName>
</protein>
<name>S5AFW7_9ALTE</name>